<dbReference type="Pfam" id="PF00498">
    <property type="entry name" value="FHA"/>
    <property type="match status" value="1"/>
</dbReference>
<reference evidence="2 3" key="1">
    <citation type="submission" date="2015-03" db="EMBL/GenBank/DDBJ databases">
        <title>Genome sequence of Pseudoalteromonas aurantia.</title>
        <authorList>
            <person name="Xie B.-B."/>
            <person name="Rong J.-C."/>
            <person name="Qin Q.-L."/>
            <person name="Zhang Y.-Z."/>
        </authorList>
    </citation>
    <scope>NUCLEOTIDE SEQUENCE [LARGE SCALE GENOMIC DNA]</scope>
    <source>
        <strain evidence="2 3">208</strain>
    </source>
</reference>
<evidence type="ECO:0000313" key="3">
    <source>
        <dbReference type="Proteomes" id="UP000615755"/>
    </source>
</evidence>
<comment type="caution">
    <text evidence="2">The sequence shown here is derived from an EMBL/GenBank/DDBJ whole genome shotgun (WGS) entry which is preliminary data.</text>
</comment>
<evidence type="ECO:0000259" key="1">
    <source>
        <dbReference type="PROSITE" id="PS50006"/>
    </source>
</evidence>
<name>A0ABR9EF58_9GAMM</name>
<proteinExistence type="predicted"/>
<protein>
    <recommendedName>
        <fullName evidence="1">FHA domain-containing protein</fullName>
    </recommendedName>
</protein>
<dbReference type="EMBL" id="AQGV01000012">
    <property type="protein sequence ID" value="MBE0369034.1"/>
    <property type="molecule type" value="Genomic_DNA"/>
</dbReference>
<dbReference type="Gene3D" id="2.60.200.20">
    <property type="match status" value="1"/>
</dbReference>
<dbReference type="SUPFAM" id="SSF49879">
    <property type="entry name" value="SMAD/FHA domain"/>
    <property type="match status" value="1"/>
</dbReference>
<keyword evidence="3" id="KW-1185">Reference proteome</keyword>
<gene>
    <name evidence="2" type="ORF">PAUR_a2798</name>
</gene>
<organism evidence="2 3">
    <name type="scientific">Pseudoalteromonas aurantia 208</name>
    <dbReference type="NCBI Taxonomy" id="1314867"/>
    <lineage>
        <taxon>Bacteria</taxon>
        <taxon>Pseudomonadati</taxon>
        <taxon>Pseudomonadota</taxon>
        <taxon>Gammaproteobacteria</taxon>
        <taxon>Alteromonadales</taxon>
        <taxon>Pseudoalteromonadaceae</taxon>
        <taxon>Pseudoalteromonas</taxon>
    </lineage>
</organism>
<dbReference type="InterPro" id="IPR008984">
    <property type="entry name" value="SMAD_FHA_dom_sf"/>
</dbReference>
<feature type="domain" description="FHA" evidence="1">
    <location>
        <begin position="1"/>
        <end position="29"/>
    </location>
</feature>
<dbReference type="PROSITE" id="PS50006">
    <property type="entry name" value="FHA_DOMAIN"/>
    <property type="match status" value="1"/>
</dbReference>
<dbReference type="CDD" id="cd00060">
    <property type="entry name" value="FHA"/>
    <property type="match status" value="1"/>
</dbReference>
<accession>A0ABR9EF58</accession>
<sequence>MHAIIEWLDEKWWIRDVSKNGVWINDLKINSKQPQQLQLNDTVCLANVSGATFKVANLSSPQDVLIPFYDEIEQTNTVDEELFLHQYHLLPSQESPDVVIYYDNVAKQWWCENIADMQSRPIRDGEQLNIGSTSWQLLQIVNRSTEETVDISDESGKSLSFVFQISQDEEMTELKVYCDEEVIDLDVRSHHYLSALLVRYKADMEKKGILQGWVSIERLSRDLGMGENHVNIQIHRARKQFADAVSCLGIEVPLFIERKKGHVRFFSDRFKIFKGSKLEFSTDSLKHLSL</sequence>
<dbReference type="Proteomes" id="UP000615755">
    <property type="component" value="Unassembled WGS sequence"/>
</dbReference>
<evidence type="ECO:0000313" key="2">
    <source>
        <dbReference type="EMBL" id="MBE0369034.1"/>
    </source>
</evidence>
<dbReference type="InterPro" id="IPR000253">
    <property type="entry name" value="FHA_dom"/>
</dbReference>